<keyword evidence="2" id="KW-0812">Transmembrane</keyword>
<evidence type="ECO:0000313" key="5">
    <source>
        <dbReference type="Proteomes" id="UP000279236"/>
    </source>
</evidence>
<evidence type="ECO:0008006" key="6">
    <source>
        <dbReference type="Google" id="ProtNLM"/>
    </source>
</evidence>
<protein>
    <recommendedName>
        <fullName evidence="6">Mid2 domain-containing protein</fullName>
    </recommendedName>
</protein>
<feature type="signal peptide" evidence="3">
    <location>
        <begin position="1"/>
        <end position="21"/>
    </location>
</feature>
<dbReference type="GeneID" id="39588072"/>
<keyword evidence="2" id="KW-0472">Membrane</keyword>
<evidence type="ECO:0000313" key="4">
    <source>
        <dbReference type="EMBL" id="RSH77225.1"/>
    </source>
</evidence>
<dbReference type="AlphaFoldDB" id="A0A427XEE2"/>
<comment type="caution">
    <text evidence="4">The sequence shown here is derived from an EMBL/GenBank/DDBJ whole genome shotgun (WGS) entry which is preliminary data.</text>
</comment>
<sequence>MLFSLVAAVATAWVFAATAAAQLTPPNIAFNVTSLSSAGFLWYYPDGLLITSNNTKVWNQSWETTSPGSNGVTYVAGNSYHYAQPSTSPTAVFCTFVGSRIILYGGYDNFTWGTDGRTPQMMLNWTTTSAETLTPPSDPTGNEGIIADSGELEYGHHDVKVFTTSGLGWWSVSSVTIETGLVTTASDYSLVPTYDEYAVVNGTKNTRWSYPGGKWEVQSPLDQASAEIISDWAADNFSTVLNGLASPKVVIDIPANTSYVMVNGSTDTFQGTYYVDIEPKQYNYLYPAKLNQPTGSGSSYYIAPHTMAMTSLDPTVKYNMTIAGATGSSNTIVISGVKYWAGVTNSTWPDFSPINNTVVIHDPGKTKANTAAIAGGVVGGVLGGAVIATIAWFWYRKRARTKYSEDPNFVIDEGPEPSLQPFLQDDSRGVTANMNMTNGTYVTHQAYANNSGATPVDNSGGYSPEAMGFNSPADSKAQQAAAISMAGGATAAGTAAAASRPRRQGGVEQESDAGGLEPAEDEPVEYVPPMYDPQWATRGTGSSVAGSSVTNSYSVAGSEKR</sequence>
<keyword evidence="5" id="KW-1185">Reference proteome</keyword>
<dbReference type="EMBL" id="RSCE01000017">
    <property type="protein sequence ID" value="RSH77225.1"/>
    <property type="molecule type" value="Genomic_DNA"/>
</dbReference>
<accession>A0A427XEE2</accession>
<feature type="transmembrane region" description="Helical" evidence="2">
    <location>
        <begin position="371"/>
        <end position="395"/>
    </location>
</feature>
<dbReference type="RefSeq" id="XP_028472372.1">
    <property type="nucleotide sequence ID" value="XM_028619198.1"/>
</dbReference>
<reference evidence="4 5" key="1">
    <citation type="submission" date="2018-11" db="EMBL/GenBank/DDBJ databases">
        <title>Genome sequence of Apiotrichum porosum DSM 27194.</title>
        <authorList>
            <person name="Aliyu H."/>
            <person name="Gorte O."/>
            <person name="Ochsenreither K."/>
        </authorList>
    </citation>
    <scope>NUCLEOTIDE SEQUENCE [LARGE SCALE GENOMIC DNA]</scope>
    <source>
        <strain evidence="4 5">DSM 27194</strain>
    </source>
</reference>
<organism evidence="4 5">
    <name type="scientific">Apiotrichum porosum</name>
    <dbReference type="NCBI Taxonomy" id="105984"/>
    <lineage>
        <taxon>Eukaryota</taxon>
        <taxon>Fungi</taxon>
        <taxon>Dikarya</taxon>
        <taxon>Basidiomycota</taxon>
        <taxon>Agaricomycotina</taxon>
        <taxon>Tremellomycetes</taxon>
        <taxon>Trichosporonales</taxon>
        <taxon>Trichosporonaceae</taxon>
        <taxon>Apiotrichum</taxon>
    </lineage>
</organism>
<evidence type="ECO:0000256" key="1">
    <source>
        <dbReference type="SAM" id="MobiDB-lite"/>
    </source>
</evidence>
<keyword evidence="3" id="KW-0732">Signal</keyword>
<name>A0A427XEE2_9TREE</name>
<feature type="region of interest" description="Disordered" evidence="1">
    <location>
        <begin position="494"/>
        <end position="561"/>
    </location>
</feature>
<evidence type="ECO:0000256" key="3">
    <source>
        <dbReference type="SAM" id="SignalP"/>
    </source>
</evidence>
<feature type="compositionally biased region" description="Polar residues" evidence="1">
    <location>
        <begin position="449"/>
        <end position="461"/>
    </location>
</feature>
<dbReference type="Proteomes" id="UP000279236">
    <property type="component" value="Unassembled WGS sequence"/>
</dbReference>
<proteinExistence type="predicted"/>
<keyword evidence="2" id="KW-1133">Transmembrane helix</keyword>
<feature type="chain" id="PRO_5019521279" description="Mid2 domain-containing protein" evidence="3">
    <location>
        <begin position="22"/>
        <end position="561"/>
    </location>
</feature>
<evidence type="ECO:0000256" key="2">
    <source>
        <dbReference type="SAM" id="Phobius"/>
    </source>
</evidence>
<feature type="compositionally biased region" description="Low complexity" evidence="1">
    <location>
        <begin position="536"/>
        <end position="554"/>
    </location>
</feature>
<feature type="region of interest" description="Disordered" evidence="1">
    <location>
        <begin position="449"/>
        <end position="474"/>
    </location>
</feature>
<gene>
    <name evidence="4" type="ORF">EHS24_003529</name>
</gene>